<dbReference type="Gene3D" id="3.40.50.510">
    <property type="entry name" value="Phosphotransferase system, mannose-type IIA component"/>
    <property type="match status" value="1"/>
</dbReference>
<gene>
    <name evidence="3" type="ORF">J3A84_10210</name>
</gene>
<keyword evidence="1" id="KW-0808">Transferase</keyword>
<keyword evidence="4" id="KW-1185">Reference proteome</keyword>
<organism evidence="3 4">
    <name type="scientific">Proteiniclasticum aestuarii</name>
    <dbReference type="NCBI Taxonomy" id="2817862"/>
    <lineage>
        <taxon>Bacteria</taxon>
        <taxon>Bacillati</taxon>
        <taxon>Bacillota</taxon>
        <taxon>Clostridia</taxon>
        <taxon>Eubacteriales</taxon>
        <taxon>Clostridiaceae</taxon>
        <taxon>Proteiniclasticum</taxon>
    </lineage>
</organism>
<protein>
    <recommendedName>
        <fullName evidence="2">PTS EIIA type-4 domain-containing protein</fullName>
    </recommendedName>
</protein>
<evidence type="ECO:0000259" key="2">
    <source>
        <dbReference type="PROSITE" id="PS51096"/>
    </source>
</evidence>
<dbReference type="GO" id="GO:0016020">
    <property type="term" value="C:membrane"/>
    <property type="evidence" value="ECO:0007669"/>
    <property type="project" value="InterPro"/>
</dbReference>
<dbReference type="EMBL" id="JAFNJU010000007">
    <property type="protein sequence ID" value="MBO1265403.1"/>
    <property type="molecule type" value="Genomic_DNA"/>
</dbReference>
<evidence type="ECO:0000256" key="1">
    <source>
        <dbReference type="ARBA" id="ARBA00022679"/>
    </source>
</evidence>
<dbReference type="InterPro" id="IPR004701">
    <property type="entry name" value="PTS_EIIA_man-typ"/>
</dbReference>
<evidence type="ECO:0000313" key="3">
    <source>
        <dbReference type="EMBL" id="MBO1265403.1"/>
    </source>
</evidence>
<dbReference type="PANTHER" id="PTHR33799:SF1">
    <property type="entry name" value="PTS SYSTEM MANNOSE-SPECIFIC EIIAB COMPONENT-RELATED"/>
    <property type="match status" value="1"/>
</dbReference>
<dbReference type="AlphaFoldDB" id="A0A939HDQ2"/>
<reference evidence="3" key="1">
    <citation type="submission" date="2021-03" db="EMBL/GenBank/DDBJ databases">
        <title>Proteiniclasticum marinus sp. nov., isolated from tidal flat sediment.</title>
        <authorList>
            <person name="Namirimu T."/>
            <person name="Yang J.-A."/>
            <person name="Yang S.-H."/>
            <person name="Kim Y.-J."/>
            <person name="Kwon K.K."/>
        </authorList>
    </citation>
    <scope>NUCLEOTIDE SEQUENCE</scope>
    <source>
        <strain evidence="3">SCR006</strain>
    </source>
</reference>
<name>A0A939HDQ2_9CLOT</name>
<sequence>MLKILLVSHGGFAEGIANAAEIIMGKQEQLSYINAYTSDITYEEQFDEYMSSVDLEKDKLIIVADLFGGSVNQKTMKGIDMKKVILITGLCLPMLLELLMLDEASANLDEVRRITEMSKSGLLVVNDLSEETSGDDFDF</sequence>
<accession>A0A939HDQ2</accession>
<dbReference type="PROSITE" id="PS51096">
    <property type="entry name" value="PTS_EIIA_TYPE_4"/>
    <property type="match status" value="1"/>
</dbReference>
<dbReference type="InterPro" id="IPR051471">
    <property type="entry name" value="Bacterial_PTS_sugar_comp"/>
</dbReference>
<dbReference type="GO" id="GO:0016740">
    <property type="term" value="F:transferase activity"/>
    <property type="evidence" value="ECO:0007669"/>
    <property type="project" value="UniProtKB-KW"/>
</dbReference>
<dbReference type="GO" id="GO:0009401">
    <property type="term" value="P:phosphoenolpyruvate-dependent sugar phosphotransferase system"/>
    <property type="evidence" value="ECO:0007669"/>
    <property type="project" value="InterPro"/>
</dbReference>
<evidence type="ECO:0000313" key="4">
    <source>
        <dbReference type="Proteomes" id="UP000664218"/>
    </source>
</evidence>
<dbReference type="InterPro" id="IPR036662">
    <property type="entry name" value="PTS_EIIA_man-typ_sf"/>
</dbReference>
<dbReference type="RefSeq" id="WP_207599922.1">
    <property type="nucleotide sequence ID" value="NZ_JAFNJU010000007.1"/>
</dbReference>
<dbReference type="PANTHER" id="PTHR33799">
    <property type="entry name" value="PTS PERMEASE-RELATED-RELATED"/>
    <property type="match status" value="1"/>
</dbReference>
<comment type="caution">
    <text evidence="3">The sequence shown here is derived from an EMBL/GenBank/DDBJ whole genome shotgun (WGS) entry which is preliminary data.</text>
</comment>
<dbReference type="Proteomes" id="UP000664218">
    <property type="component" value="Unassembled WGS sequence"/>
</dbReference>
<dbReference type="Pfam" id="PF03610">
    <property type="entry name" value="EIIA-man"/>
    <property type="match status" value="1"/>
</dbReference>
<proteinExistence type="predicted"/>
<feature type="domain" description="PTS EIIA type-4" evidence="2">
    <location>
        <begin position="1"/>
        <end position="122"/>
    </location>
</feature>
<dbReference type="SUPFAM" id="SSF53062">
    <property type="entry name" value="PTS system fructose IIA component-like"/>
    <property type="match status" value="1"/>
</dbReference>